<dbReference type="Gene3D" id="1.20.120.20">
    <property type="entry name" value="Apolipoprotein"/>
    <property type="match status" value="1"/>
</dbReference>
<evidence type="ECO:0000313" key="3">
    <source>
        <dbReference type="EMBL" id="SDK61119.1"/>
    </source>
</evidence>
<evidence type="ECO:0000256" key="1">
    <source>
        <dbReference type="SAM" id="MobiDB-lite"/>
    </source>
</evidence>
<dbReference type="Gene3D" id="1.20.1260.10">
    <property type="match status" value="1"/>
</dbReference>
<keyword evidence="2" id="KW-0812">Transmembrane</keyword>
<dbReference type="InterPro" id="IPR010287">
    <property type="entry name" value="DUF892_YciF-like"/>
</dbReference>
<dbReference type="EMBL" id="FNFO01000003">
    <property type="protein sequence ID" value="SDK61119.1"/>
    <property type="molecule type" value="Genomic_DNA"/>
</dbReference>
<dbReference type="PANTHER" id="PTHR30565:SF9">
    <property type="entry name" value="PROTEIN YCIF"/>
    <property type="match status" value="1"/>
</dbReference>
<feature type="compositionally biased region" description="Basic and acidic residues" evidence="1">
    <location>
        <begin position="245"/>
        <end position="258"/>
    </location>
</feature>
<protein>
    <submittedName>
        <fullName evidence="3">Ferritin-like metal-binding protein YciE</fullName>
    </submittedName>
</protein>
<dbReference type="Pfam" id="PF05974">
    <property type="entry name" value="DUF892"/>
    <property type="match status" value="1"/>
</dbReference>
<dbReference type="CDD" id="cd07909">
    <property type="entry name" value="YciF"/>
    <property type="match status" value="1"/>
</dbReference>
<dbReference type="Proteomes" id="UP000198510">
    <property type="component" value="Unassembled WGS sequence"/>
</dbReference>
<dbReference type="InterPro" id="IPR047114">
    <property type="entry name" value="YciF"/>
</dbReference>
<dbReference type="PANTHER" id="PTHR30565">
    <property type="entry name" value="PROTEIN YCIF"/>
    <property type="match status" value="1"/>
</dbReference>
<dbReference type="SUPFAM" id="SSF47240">
    <property type="entry name" value="Ferritin-like"/>
    <property type="match status" value="1"/>
</dbReference>
<accession>A0A1G9DB56</accession>
<evidence type="ECO:0000313" key="4">
    <source>
        <dbReference type="Proteomes" id="UP000198510"/>
    </source>
</evidence>
<keyword evidence="2" id="KW-0472">Membrane</keyword>
<organism evidence="3 4">
    <name type="scientific">Catalinimonas alkaloidigena</name>
    <dbReference type="NCBI Taxonomy" id="1075417"/>
    <lineage>
        <taxon>Bacteria</taxon>
        <taxon>Pseudomonadati</taxon>
        <taxon>Bacteroidota</taxon>
        <taxon>Cytophagia</taxon>
        <taxon>Cytophagales</taxon>
        <taxon>Catalimonadaceae</taxon>
        <taxon>Catalinimonas</taxon>
    </lineage>
</organism>
<name>A0A1G9DB56_9BACT</name>
<dbReference type="OrthoDB" id="9795056at2"/>
<dbReference type="RefSeq" id="WP_089680921.1">
    <property type="nucleotide sequence ID" value="NZ_FNFO01000003.1"/>
</dbReference>
<feature type="transmembrane region" description="Helical" evidence="2">
    <location>
        <begin position="174"/>
        <end position="194"/>
    </location>
</feature>
<proteinExistence type="predicted"/>
<keyword evidence="2" id="KW-1133">Transmembrane helix</keyword>
<gene>
    <name evidence="3" type="ORF">SAMN05421823_10361</name>
</gene>
<dbReference type="STRING" id="1075417.SAMN05421823_10361"/>
<reference evidence="3 4" key="1">
    <citation type="submission" date="2016-10" db="EMBL/GenBank/DDBJ databases">
        <authorList>
            <person name="de Groot N.N."/>
        </authorList>
    </citation>
    <scope>NUCLEOTIDE SEQUENCE [LARGE SCALE GENOMIC DNA]</scope>
    <source>
        <strain evidence="3 4">DSM 25186</strain>
    </source>
</reference>
<dbReference type="InterPro" id="IPR012347">
    <property type="entry name" value="Ferritin-like"/>
</dbReference>
<dbReference type="InterPro" id="IPR009078">
    <property type="entry name" value="Ferritin-like_SF"/>
</dbReference>
<evidence type="ECO:0000256" key="2">
    <source>
        <dbReference type="SAM" id="Phobius"/>
    </source>
</evidence>
<feature type="region of interest" description="Disordered" evidence="1">
    <location>
        <begin position="235"/>
        <end position="258"/>
    </location>
</feature>
<sequence length="258" mass="28452">MKIESLRNLYVKELHQLYHTEKQLVDALPKMAKSARNEDLRQAFLDHVKETKAQVSRLEAIFNHLGEEATSEKNKSIEGLVADAENYVKAGGDQDSVDAALIFAAQKAEHLEIASYGTLIAFAKELGFVTDVQLLETSLAEEKNTDKKLTQIAVGGKVNHEALSESGYRKKSSGFSWGTLFLLAGAGAAIYYLAPQLDKDTKENLNKFLNNVLGSVKEGSEKVKASVESTSRDVAENVKSVSNDLRSKTEEVVNKYRN</sequence>
<dbReference type="AlphaFoldDB" id="A0A1G9DB56"/>
<keyword evidence="4" id="KW-1185">Reference proteome</keyword>